<dbReference type="InterPro" id="IPR013087">
    <property type="entry name" value="Znf_C2H2_type"/>
</dbReference>
<dbReference type="Ensembl" id="ENSMODT00000034795.3">
    <property type="protein sequence ID" value="ENSMODP00000033218.2"/>
    <property type="gene ID" value="ENSMODG00000007859.4"/>
</dbReference>
<dbReference type="Bgee" id="ENSMODG00000007859">
    <property type="expression patterns" value="Expressed in blood and 18 other cell types or tissues"/>
</dbReference>
<feature type="region of interest" description="Disordered" evidence="13">
    <location>
        <begin position="227"/>
        <end position="248"/>
    </location>
</feature>
<feature type="domain" description="C2H2-type" evidence="14">
    <location>
        <begin position="796"/>
        <end position="824"/>
    </location>
</feature>
<evidence type="ECO:0000256" key="3">
    <source>
        <dbReference type="ARBA" id="ARBA00022723"/>
    </source>
</evidence>
<dbReference type="SUPFAM" id="SSF57667">
    <property type="entry name" value="beta-beta-alpha zinc fingers"/>
    <property type="match status" value="1"/>
</dbReference>
<evidence type="ECO:0000256" key="12">
    <source>
        <dbReference type="PROSITE-ProRule" id="PRU00042"/>
    </source>
</evidence>
<evidence type="ECO:0000256" key="6">
    <source>
        <dbReference type="ARBA" id="ARBA00022833"/>
    </source>
</evidence>
<sequence length="848" mass="94051">MVTQVVRDNLEFLPLLSMGFFPCSGHPEVSGDEPKISPWTTQPGKSLQNKIQFRTIAPKITPNVLTSPLLPYHSPSLTDQVQPTSSANSRPLVMPPQNYALMQVAGQEGTFSLVALPHVTPAVTTQPVQKPKTSLPKNLKLPIPRYQPARIKKVSEVETLPNSSVSVIRKVPTNTQTRAQPSPLVASRSELPTPIDPSEHVILIDQVPAEITVTALLDESSRVESGPEAGDAIVIPKPWGPEEPSSELGNAVKTNLDTKTIASKPALGGEKIKETVADSAKAITVLSPAIFGNAIQLIPTAPKGKLPILPYSRMKTAMFCKTKPSASIVGPAPPWHSSDCDKVTSFAKTFSVSTRTSEKLFAVSLTQVSKPGICEDAFCSATKVEIDNKQKLNGGAAKRRGRKRKIPDDILAFQAKRRKCVLDTYRDGKERVKVDLQEPRDRKPGAVKKYRSIMPKPAVVMQAVAPLTSSTTLLQTKSPDCLDRDALLNNSLPRKCLSSKQSDSASTKPGSGCKNGFSATKKPWHRCHICNHHFQFKHHLQDHMNTHTNRRPYSCRICRKAYVHSGSLSTHMKLQHSESRLKKLMYCEFCAKVFGHIRVYFGHLKEVHRVVISTEPSTSELLQGKGPKNRDISIKGAEESMERENKSNLEENLFPGQANEVKLDIKCGRCQVTAQSFSEMKFHLIYVHGEDIQGKLKEGMLPGSKGAQEEVVKRAARYWKQHSERRNLAKSDTLEEELYTFPIQLKREIYLLHQKNLDILTKSEEAPLEASESGKPLPSPDGGTPYKIQVWSHLGFNCLLCKQTLGRKEELFLHWEQQHNCEDPSVLWALLNALSSQGVIELSNEAEK</sequence>
<keyword evidence="10" id="KW-0539">Nucleus</keyword>
<evidence type="ECO:0000256" key="7">
    <source>
        <dbReference type="ARBA" id="ARBA00023015"/>
    </source>
</evidence>
<evidence type="ECO:0000256" key="1">
    <source>
        <dbReference type="ARBA" id="ARBA00004123"/>
    </source>
</evidence>
<dbReference type="GO" id="GO:0043565">
    <property type="term" value="F:sequence-specific DNA binding"/>
    <property type="evidence" value="ECO:0000318"/>
    <property type="project" value="GO_Central"/>
</dbReference>
<evidence type="ECO:0000256" key="4">
    <source>
        <dbReference type="ARBA" id="ARBA00022737"/>
    </source>
</evidence>
<keyword evidence="6" id="KW-0862">Zinc</keyword>
<proteinExistence type="predicted"/>
<dbReference type="GO" id="GO:0005634">
    <property type="term" value="C:nucleus"/>
    <property type="evidence" value="ECO:0000318"/>
    <property type="project" value="GO_Central"/>
</dbReference>
<evidence type="ECO:0000256" key="9">
    <source>
        <dbReference type="ARBA" id="ARBA00023163"/>
    </source>
</evidence>
<dbReference type="eggNOG" id="KOG1721">
    <property type="taxonomic scope" value="Eukaryota"/>
</dbReference>
<dbReference type="AlphaFoldDB" id="F6Y0N5"/>
<keyword evidence="3" id="KW-0479">Metal-binding</keyword>
<dbReference type="GO" id="GO:0000981">
    <property type="term" value="F:DNA-binding transcription factor activity, RNA polymerase II-specific"/>
    <property type="evidence" value="ECO:0000318"/>
    <property type="project" value="GO_Central"/>
</dbReference>
<name>F6Y0N5_MONDO</name>
<dbReference type="PANTHER" id="PTHR24409:SF319">
    <property type="entry name" value="ZINC FINGER PROTEIN 438"/>
    <property type="match status" value="1"/>
</dbReference>
<dbReference type="GO" id="GO:0008270">
    <property type="term" value="F:zinc ion binding"/>
    <property type="evidence" value="ECO:0007669"/>
    <property type="project" value="UniProtKB-KW"/>
</dbReference>
<dbReference type="InterPro" id="IPR036236">
    <property type="entry name" value="Znf_C2H2_sf"/>
</dbReference>
<organism evidence="15 16">
    <name type="scientific">Monodelphis domestica</name>
    <name type="common">Gray short-tailed opossum</name>
    <dbReference type="NCBI Taxonomy" id="13616"/>
    <lineage>
        <taxon>Eukaryota</taxon>
        <taxon>Metazoa</taxon>
        <taxon>Chordata</taxon>
        <taxon>Craniata</taxon>
        <taxon>Vertebrata</taxon>
        <taxon>Euteleostomi</taxon>
        <taxon>Mammalia</taxon>
        <taxon>Metatheria</taxon>
        <taxon>Didelphimorphia</taxon>
        <taxon>Didelphidae</taxon>
        <taxon>Monodelphis</taxon>
    </lineage>
</organism>
<evidence type="ECO:0000256" key="5">
    <source>
        <dbReference type="ARBA" id="ARBA00022771"/>
    </source>
</evidence>
<dbReference type="InParanoid" id="F6Y0N5"/>
<evidence type="ECO:0000256" key="8">
    <source>
        <dbReference type="ARBA" id="ARBA00023125"/>
    </source>
</evidence>
<reference evidence="15 16" key="1">
    <citation type="journal article" date="2007" name="Nature">
        <title>Genome of the marsupial Monodelphis domestica reveals innovation in non-coding sequences.</title>
        <authorList>
            <person name="Mikkelsen T.S."/>
            <person name="Wakefield M.J."/>
            <person name="Aken B."/>
            <person name="Amemiya C.T."/>
            <person name="Chang J.L."/>
            <person name="Duke S."/>
            <person name="Garber M."/>
            <person name="Gentles A.J."/>
            <person name="Goodstadt L."/>
            <person name="Heger A."/>
            <person name="Jurka J."/>
            <person name="Kamal M."/>
            <person name="Mauceli E."/>
            <person name="Searle S.M."/>
            <person name="Sharpe T."/>
            <person name="Baker M.L."/>
            <person name="Batzer M.A."/>
            <person name="Benos P.V."/>
            <person name="Belov K."/>
            <person name="Clamp M."/>
            <person name="Cook A."/>
            <person name="Cuff J."/>
            <person name="Das R."/>
            <person name="Davidow L."/>
            <person name="Deakin J.E."/>
            <person name="Fazzari M.J."/>
            <person name="Glass J.L."/>
            <person name="Grabherr M."/>
            <person name="Greally J.M."/>
            <person name="Gu W."/>
            <person name="Hore T.A."/>
            <person name="Huttley G.A."/>
            <person name="Kleber M."/>
            <person name="Jirtle R.L."/>
            <person name="Koina E."/>
            <person name="Lee J.T."/>
            <person name="Mahony S."/>
            <person name="Marra M.A."/>
            <person name="Miller R.D."/>
            <person name="Nicholls R.D."/>
            <person name="Oda M."/>
            <person name="Papenfuss A.T."/>
            <person name="Parra Z.E."/>
            <person name="Pollock D.D."/>
            <person name="Ray D.A."/>
            <person name="Schein J.E."/>
            <person name="Speed T.P."/>
            <person name="Thompson K."/>
            <person name="VandeBerg J.L."/>
            <person name="Wade C.M."/>
            <person name="Walker J.A."/>
            <person name="Waters P.D."/>
            <person name="Webber C."/>
            <person name="Weidman J.R."/>
            <person name="Xie X."/>
            <person name="Zody M.C."/>
            <person name="Baldwin J."/>
            <person name="Abdouelleil A."/>
            <person name="Abdulkadir J."/>
            <person name="Abebe A."/>
            <person name="Abera B."/>
            <person name="Abreu J."/>
            <person name="Acer S.C."/>
            <person name="Aftuck L."/>
            <person name="Alexander A."/>
            <person name="An P."/>
            <person name="Anderson E."/>
            <person name="Anderson S."/>
            <person name="Arachi H."/>
            <person name="Azer M."/>
            <person name="Bachantsang P."/>
            <person name="Barry A."/>
            <person name="Bayul T."/>
            <person name="Berlin A."/>
            <person name="Bessette D."/>
            <person name="Bloom T."/>
            <person name="Bloom T."/>
            <person name="Boguslavskiy L."/>
            <person name="Bonnet C."/>
            <person name="Boukhgalter B."/>
            <person name="Bourzgui I."/>
            <person name="Brown A."/>
            <person name="Cahill P."/>
            <person name="Channer S."/>
            <person name="Cheshatsang Y."/>
            <person name="Chuda L."/>
            <person name="Citroen M."/>
            <person name="Collymore A."/>
            <person name="Cooke P."/>
            <person name="Costello M."/>
            <person name="D'Aco K."/>
            <person name="Daza R."/>
            <person name="De Haan G."/>
            <person name="DeGray S."/>
            <person name="DeMaso C."/>
            <person name="Dhargay N."/>
            <person name="Dooley K."/>
            <person name="Dooley E."/>
            <person name="Doricent M."/>
            <person name="Dorje P."/>
            <person name="Dorjee K."/>
            <person name="Dupes A."/>
            <person name="Elong R."/>
            <person name="Falk J."/>
            <person name="Farina A."/>
            <person name="Faro S."/>
            <person name="Ferguson D."/>
            <person name="Fisher S."/>
            <person name="Foley C.D."/>
            <person name="Franke A."/>
            <person name="Friedrich D."/>
            <person name="Gadbois L."/>
            <person name="Gearin G."/>
            <person name="Gearin C.R."/>
            <person name="Giannoukos G."/>
            <person name="Goode T."/>
            <person name="Graham J."/>
            <person name="Grandbois E."/>
            <person name="Grewal S."/>
            <person name="Gyaltsen K."/>
            <person name="Hafez N."/>
            <person name="Hagos B."/>
            <person name="Hall J."/>
            <person name="Henson C."/>
            <person name="Hollinger A."/>
            <person name="Honan T."/>
            <person name="Huard M.D."/>
            <person name="Hughes L."/>
            <person name="Hurhula B."/>
            <person name="Husby M.E."/>
            <person name="Kamat A."/>
            <person name="Kanga B."/>
            <person name="Kashin S."/>
            <person name="Khazanovich D."/>
            <person name="Kisner P."/>
            <person name="Lance K."/>
            <person name="Lara M."/>
            <person name="Lee W."/>
            <person name="Lennon N."/>
            <person name="Letendre F."/>
            <person name="LeVine R."/>
            <person name="Lipovsky A."/>
            <person name="Liu X."/>
            <person name="Liu J."/>
            <person name="Liu S."/>
            <person name="Lokyitsang T."/>
            <person name="Lokyitsang Y."/>
            <person name="Lubonja R."/>
            <person name="Lui A."/>
            <person name="MacDonald P."/>
            <person name="Magnisalis V."/>
            <person name="Maru K."/>
            <person name="Matthews C."/>
            <person name="McCusker W."/>
            <person name="McDonough S."/>
            <person name="Mehta T."/>
            <person name="Meldrim J."/>
            <person name="Meneus L."/>
            <person name="Mihai O."/>
            <person name="Mihalev A."/>
            <person name="Mihova T."/>
            <person name="Mittelman R."/>
            <person name="Mlenga V."/>
            <person name="Montmayeur A."/>
            <person name="Mulrain L."/>
            <person name="Navidi A."/>
            <person name="Naylor J."/>
            <person name="Negash T."/>
            <person name="Nguyen T."/>
            <person name="Nguyen N."/>
            <person name="Nicol R."/>
            <person name="Norbu C."/>
            <person name="Norbu N."/>
            <person name="Novod N."/>
            <person name="O'Neill B."/>
            <person name="Osman S."/>
            <person name="Markiewicz E."/>
            <person name="Oyono O.L."/>
            <person name="Patti C."/>
            <person name="Phunkhang P."/>
            <person name="Pierre F."/>
            <person name="Priest M."/>
            <person name="Raghuraman S."/>
            <person name="Rege F."/>
            <person name="Reyes R."/>
            <person name="Rise C."/>
            <person name="Rogov P."/>
            <person name="Ross K."/>
            <person name="Ryan E."/>
            <person name="Settipalli S."/>
            <person name="Shea T."/>
            <person name="Sherpa N."/>
            <person name="Shi L."/>
            <person name="Shih D."/>
            <person name="Sparrow T."/>
            <person name="Spaulding J."/>
            <person name="Stalker J."/>
            <person name="Stange-Thomann N."/>
            <person name="Stavropoulos S."/>
            <person name="Stone C."/>
            <person name="Strader C."/>
            <person name="Tesfaye S."/>
            <person name="Thomson T."/>
            <person name="Thoulutsang Y."/>
            <person name="Thoulutsang D."/>
            <person name="Topham K."/>
            <person name="Topping I."/>
            <person name="Tsamla T."/>
            <person name="Vassiliev H."/>
            <person name="Vo A."/>
            <person name="Wangchuk T."/>
            <person name="Wangdi T."/>
            <person name="Weiand M."/>
            <person name="Wilkinson J."/>
            <person name="Wilson A."/>
            <person name="Yadav S."/>
            <person name="Young G."/>
            <person name="Yu Q."/>
            <person name="Zembek L."/>
            <person name="Zhong D."/>
            <person name="Zimmer A."/>
            <person name="Zwirko Z."/>
            <person name="Jaffe D.B."/>
            <person name="Alvarez P."/>
            <person name="Brockman W."/>
            <person name="Butler J."/>
            <person name="Chin C."/>
            <person name="Gnerre S."/>
            <person name="MacCallum I."/>
            <person name="Graves J.A."/>
            <person name="Ponting C.P."/>
            <person name="Breen M."/>
            <person name="Samollow P.B."/>
            <person name="Lander E.S."/>
            <person name="Lindblad-Toh K."/>
        </authorList>
    </citation>
    <scope>NUCLEOTIDE SEQUENCE [LARGE SCALE GENOMIC DNA]</scope>
</reference>
<reference evidence="15" key="2">
    <citation type="submission" date="2025-08" db="UniProtKB">
        <authorList>
            <consortium name="Ensembl"/>
        </authorList>
    </citation>
    <scope>IDENTIFICATION</scope>
</reference>
<dbReference type="FunFam" id="3.30.160.60:FF:000946">
    <property type="entry name" value="Zinc finger protein 438"/>
    <property type="match status" value="1"/>
</dbReference>
<keyword evidence="4" id="KW-0677">Repeat</keyword>
<keyword evidence="5 12" id="KW-0863">Zinc-finger</keyword>
<keyword evidence="9" id="KW-0804">Transcription</keyword>
<dbReference type="PROSITE" id="PS50157">
    <property type="entry name" value="ZINC_FINGER_C2H2_2"/>
    <property type="match status" value="3"/>
</dbReference>
<keyword evidence="7" id="KW-0805">Transcription regulation</keyword>
<dbReference type="GeneID" id="100023888"/>
<keyword evidence="16" id="KW-1185">Reference proteome</keyword>
<protein>
    <recommendedName>
        <fullName evidence="11">Zinc finger protein 438</fullName>
    </recommendedName>
</protein>
<evidence type="ECO:0000313" key="16">
    <source>
        <dbReference type="Proteomes" id="UP000002280"/>
    </source>
</evidence>
<comment type="subcellular location">
    <subcellularLocation>
        <location evidence="1">Nucleus</location>
    </subcellularLocation>
</comment>
<evidence type="ECO:0000259" key="14">
    <source>
        <dbReference type="PROSITE" id="PS50157"/>
    </source>
</evidence>
<dbReference type="GO" id="GO:0005654">
    <property type="term" value="C:nucleoplasm"/>
    <property type="evidence" value="ECO:0007669"/>
    <property type="project" value="Ensembl"/>
</dbReference>
<evidence type="ECO:0000256" key="2">
    <source>
        <dbReference type="ARBA" id="ARBA00022491"/>
    </source>
</evidence>
<dbReference type="PANTHER" id="PTHR24409">
    <property type="entry name" value="ZINC FINGER PROTEIN 142"/>
    <property type="match status" value="1"/>
</dbReference>
<gene>
    <name evidence="15" type="primary">ZNF438</name>
</gene>
<evidence type="ECO:0000313" key="15">
    <source>
        <dbReference type="Ensembl" id="ENSMODP00000033218.2"/>
    </source>
</evidence>
<feature type="domain" description="C2H2-type" evidence="14">
    <location>
        <begin position="525"/>
        <end position="552"/>
    </location>
</feature>
<dbReference type="SMART" id="SM00355">
    <property type="entry name" value="ZnF_C2H2"/>
    <property type="match status" value="5"/>
</dbReference>
<dbReference type="FunCoup" id="F6Y0N5">
    <property type="interactions" value="1662"/>
</dbReference>
<dbReference type="PROSITE" id="PS00028">
    <property type="entry name" value="ZINC_FINGER_C2H2_1"/>
    <property type="match status" value="4"/>
</dbReference>
<evidence type="ECO:0000256" key="10">
    <source>
        <dbReference type="ARBA" id="ARBA00023242"/>
    </source>
</evidence>
<dbReference type="OMA" id="APFWKQH"/>
<dbReference type="Proteomes" id="UP000002280">
    <property type="component" value="Chromosome 8"/>
</dbReference>
<evidence type="ECO:0000256" key="13">
    <source>
        <dbReference type="SAM" id="MobiDB-lite"/>
    </source>
</evidence>
<dbReference type="CTD" id="220929"/>
<dbReference type="GO" id="GO:0005829">
    <property type="term" value="C:cytosol"/>
    <property type="evidence" value="ECO:0007669"/>
    <property type="project" value="Ensembl"/>
</dbReference>
<dbReference type="GeneTree" id="ENSGT00390000014526"/>
<dbReference type="FunFam" id="3.30.160.60:FF:003312">
    <property type="entry name" value="Zinc finger protein 438"/>
    <property type="match status" value="1"/>
</dbReference>
<dbReference type="Gene3D" id="3.30.160.60">
    <property type="entry name" value="Classic Zinc Finger"/>
    <property type="match status" value="2"/>
</dbReference>
<feature type="domain" description="C2H2-type" evidence="14">
    <location>
        <begin position="553"/>
        <end position="581"/>
    </location>
</feature>
<dbReference type="GO" id="GO:0006357">
    <property type="term" value="P:regulation of transcription by RNA polymerase II"/>
    <property type="evidence" value="ECO:0000318"/>
    <property type="project" value="GO_Central"/>
</dbReference>
<evidence type="ECO:0000256" key="11">
    <source>
        <dbReference type="ARBA" id="ARBA00067846"/>
    </source>
</evidence>
<keyword evidence="8" id="KW-0238">DNA-binding</keyword>
<keyword evidence="2" id="KW-0678">Repressor</keyword>
<dbReference type="RefSeq" id="XP_007504860.1">
    <property type="nucleotide sequence ID" value="XM_007504798.2"/>
</dbReference>
<dbReference type="OrthoDB" id="3437960at2759"/>
<reference evidence="15" key="3">
    <citation type="submission" date="2025-09" db="UniProtKB">
        <authorList>
            <consortium name="Ensembl"/>
        </authorList>
    </citation>
    <scope>IDENTIFICATION</scope>
</reference>
<dbReference type="KEGG" id="mdo:100023888"/>
<accession>F6Y0N5</accession>
<dbReference type="HOGENOM" id="CLU_017961_0_0_1"/>